<keyword evidence="11" id="KW-1185">Reference proteome</keyword>
<evidence type="ECO:0000256" key="1">
    <source>
        <dbReference type="ARBA" id="ARBA00006594"/>
    </source>
</evidence>
<evidence type="ECO:0000259" key="9">
    <source>
        <dbReference type="Pfam" id="PF18755"/>
    </source>
</evidence>
<dbReference type="GO" id="GO:0003677">
    <property type="term" value="F:DNA binding"/>
    <property type="evidence" value="ECO:0007669"/>
    <property type="project" value="UniProtKB-KW"/>
</dbReference>
<organism evidence="10 11">
    <name type="scientific">Herpetosiphon geysericola</name>
    <dbReference type="NCBI Taxonomy" id="70996"/>
    <lineage>
        <taxon>Bacteria</taxon>
        <taxon>Bacillati</taxon>
        <taxon>Chloroflexota</taxon>
        <taxon>Chloroflexia</taxon>
        <taxon>Herpetosiphonales</taxon>
        <taxon>Herpetosiphonaceae</taxon>
        <taxon>Herpetosiphon</taxon>
    </lineage>
</organism>
<dbReference type="OrthoDB" id="9800801at2"/>
<dbReference type="Pfam" id="PF18755">
    <property type="entry name" value="RAMA"/>
    <property type="match status" value="1"/>
</dbReference>
<dbReference type="EC" id="2.1.1.-" evidence="7"/>
<evidence type="ECO:0000256" key="6">
    <source>
        <dbReference type="ARBA" id="ARBA00023125"/>
    </source>
</evidence>
<keyword evidence="2 10" id="KW-0489">Methyltransferase</keyword>
<feature type="domain" description="DNA methylase N-4/N-6" evidence="8">
    <location>
        <begin position="28"/>
        <end position="247"/>
    </location>
</feature>
<reference evidence="10 11" key="1">
    <citation type="submission" date="2015-07" db="EMBL/GenBank/DDBJ databases">
        <title>Whole genome sequence of Herpetosiphon geysericola DSM 7119.</title>
        <authorList>
            <person name="Hemp J."/>
            <person name="Ward L.M."/>
            <person name="Pace L.A."/>
            <person name="Fischer W.W."/>
        </authorList>
    </citation>
    <scope>NUCLEOTIDE SEQUENCE [LARGE SCALE GENOMIC DNA]</scope>
    <source>
        <strain evidence="10 11">DSM 7119</strain>
    </source>
</reference>
<sequence length="375" mass="42051">MADLTLNHDQILLGDCRDVLPSLPPASVDLIFADPPYNLQLRGDLLRPNMTHVAAVDDAWDSFRDFSAYDAFTRAWLQACQRVLKDNGTMWVIGSYHNIYRVGAILQDLGFWILNDIVWIKRNPMPNFRGVRLTNAHETLIWCAKLPGQKYTFNYHALRHLNDDKQMRSDWEFPLCTGNERLRINGNRVHSTQKPEALLYRVLLASSNVGDVVLDPFFGTGTTGAVAKRLARHYIGIERDPSYVEAARGRIAAIDPPTNIAALEALPSNKRRIPRIPFGNLLEHGLLQAGQQLWFNRDPALVATLLADASLRMADGTRGSIHKLGTMLTGQPSCNGWEHWFFQAADGSLASIDLLRQALRQLSEQAPDADDYSGL</sequence>
<dbReference type="RefSeq" id="WP_054533455.1">
    <property type="nucleotide sequence ID" value="NZ_LGKP01000011.1"/>
</dbReference>
<protein>
    <recommendedName>
        <fullName evidence="7">Methyltransferase</fullName>
        <ecNumber evidence="7">2.1.1.-</ecNumber>
    </recommendedName>
</protein>
<proteinExistence type="inferred from homology"/>
<dbReference type="InterPro" id="IPR040843">
    <property type="entry name" value="RAMA"/>
</dbReference>
<accession>A0A0N8GSY2</accession>
<feature type="domain" description="RAMA" evidence="9">
    <location>
        <begin position="267"/>
        <end position="361"/>
    </location>
</feature>
<dbReference type="GO" id="GO:0032259">
    <property type="term" value="P:methylation"/>
    <property type="evidence" value="ECO:0007669"/>
    <property type="project" value="UniProtKB-KW"/>
</dbReference>
<keyword evidence="3 10" id="KW-0808">Transferase</keyword>
<dbReference type="InterPro" id="IPR029063">
    <property type="entry name" value="SAM-dependent_MTases_sf"/>
</dbReference>
<dbReference type="STRING" id="70996.SE18_05660"/>
<evidence type="ECO:0000256" key="4">
    <source>
        <dbReference type="ARBA" id="ARBA00022691"/>
    </source>
</evidence>
<dbReference type="EMBL" id="LGKP01000011">
    <property type="protein sequence ID" value="KPL90570.1"/>
    <property type="molecule type" value="Genomic_DNA"/>
</dbReference>
<dbReference type="InterPro" id="IPR001091">
    <property type="entry name" value="RM_Methyltransferase"/>
</dbReference>
<dbReference type="Pfam" id="PF01555">
    <property type="entry name" value="N6_N4_Mtase"/>
    <property type="match status" value="1"/>
</dbReference>
<name>A0A0N8GSY2_9CHLR</name>
<comment type="similarity">
    <text evidence="1 7">Belongs to the N(4)/N(6)-methyltransferase family.</text>
</comment>
<gene>
    <name evidence="10" type="ORF">SE18_05660</name>
</gene>
<comment type="caution">
    <text evidence="10">The sequence shown here is derived from an EMBL/GenBank/DDBJ whole genome shotgun (WGS) entry which is preliminary data.</text>
</comment>
<keyword evidence="5" id="KW-0235">DNA replication</keyword>
<dbReference type="PRINTS" id="PR00508">
    <property type="entry name" value="S21N4MTFRASE"/>
</dbReference>
<keyword evidence="6" id="KW-0238">DNA-binding</keyword>
<evidence type="ECO:0000259" key="8">
    <source>
        <dbReference type="Pfam" id="PF01555"/>
    </source>
</evidence>
<dbReference type="InterPro" id="IPR002941">
    <property type="entry name" value="DNA_methylase_N4/N6"/>
</dbReference>
<evidence type="ECO:0000256" key="2">
    <source>
        <dbReference type="ARBA" id="ARBA00022603"/>
    </source>
</evidence>
<dbReference type="PATRIC" id="fig|70996.4.peg.5526"/>
<dbReference type="REBASE" id="132939">
    <property type="entry name" value="M.HgeGC42ORF5660P"/>
</dbReference>
<dbReference type="AlphaFoldDB" id="A0A0N8GSY2"/>
<evidence type="ECO:0000256" key="5">
    <source>
        <dbReference type="ARBA" id="ARBA00022705"/>
    </source>
</evidence>
<keyword evidence="4" id="KW-0949">S-adenosyl-L-methionine</keyword>
<dbReference type="GO" id="GO:0008170">
    <property type="term" value="F:N-methyltransferase activity"/>
    <property type="evidence" value="ECO:0007669"/>
    <property type="project" value="InterPro"/>
</dbReference>
<dbReference type="InterPro" id="IPR002052">
    <property type="entry name" value="DNA_methylase_N6_adenine_CS"/>
</dbReference>
<evidence type="ECO:0000313" key="10">
    <source>
        <dbReference type="EMBL" id="KPL90570.1"/>
    </source>
</evidence>
<evidence type="ECO:0000313" key="11">
    <source>
        <dbReference type="Proteomes" id="UP000050277"/>
    </source>
</evidence>
<dbReference type="SUPFAM" id="SSF53335">
    <property type="entry name" value="S-adenosyl-L-methionine-dependent methyltransferases"/>
    <property type="match status" value="1"/>
</dbReference>
<dbReference type="Gene3D" id="3.40.50.150">
    <property type="entry name" value="Vaccinia Virus protein VP39"/>
    <property type="match status" value="1"/>
</dbReference>
<dbReference type="PROSITE" id="PS00092">
    <property type="entry name" value="N6_MTASE"/>
    <property type="match status" value="1"/>
</dbReference>
<dbReference type="Proteomes" id="UP000050277">
    <property type="component" value="Unassembled WGS sequence"/>
</dbReference>
<evidence type="ECO:0000256" key="3">
    <source>
        <dbReference type="ARBA" id="ARBA00022679"/>
    </source>
</evidence>
<evidence type="ECO:0000256" key="7">
    <source>
        <dbReference type="RuleBase" id="RU362026"/>
    </source>
</evidence>
<dbReference type="CDD" id="cd02440">
    <property type="entry name" value="AdoMet_MTases"/>
    <property type="match status" value="1"/>
</dbReference>
<dbReference type="GO" id="GO:0006260">
    <property type="term" value="P:DNA replication"/>
    <property type="evidence" value="ECO:0007669"/>
    <property type="project" value="UniProtKB-KW"/>
</dbReference>